<dbReference type="EMBL" id="JANTQA010000029">
    <property type="protein sequence ID" value="KAJ3441432.1"/>
    <property type="molecule type" value="Genomic_DNA"/>
</dbReference>
<name>A0AAV7ZHG2_9EUKA</name>
<reference evidence="1" key="1">
    <citation type="submission" date="2022-08" db="EMBL/GenBank/DDBJ databases">
        <title>Novel sulphate-reducing endosymbionts in the free-living metamonad Anaeramoeba.</title>
        <authorList>
            <person name="Jerlstrom-Hultqvist J."/>
            <person name="Cepicka I."/>
            <person name="Gallot-Lavallee L."/>
            <person name="Salas-Leiva D."/>
            <person name="Curtis B.A."/>
            <person name="Zahonova K."/>
            <person name="Pipaliya S."/>
            <person name="Dacks J."/>
            <person name="Roger A.J."/>
        </authorList>
    </citation>
    <scope>NUCLEOTIDE SEQUENCE</scope>
    <source>
        <strain evidence="1">Busselton2</strain>
    </source>
</reference>
<accession>A0AAV7ZHG2</accession>
<dbReference type="Proteomes" id="UP001146793">
    <property type="component" value="Unassembled WGS sequence"/>
</dbReference>
<sequence length="222" mass="26207">MNLKTPTKLKNEDDPLIMEVSLALVSLKEKCLFENRFQNISRQYPVYIPFIPFYGNYQFNYPGQHYSSTQNESQEGLTSECLKNIEEKASPQTTRVAENQKRQEKTLSFEELNQFLHTKPRPTWSSRLECFYRYDNNLILGWKTGFADLILHTLPEEKPKKVIISKRLFTIFSNLTKVSNSKKDYLRVYKSSQRGVEEFFKKVGYHKIANYSRYQVVFAINI</sequence>
<gene>
    <name evidence="1" type="ORF">M0812_13444</name>
</gene>
<proteinExistence type="predicted"/>
<comment type="caution">
    <text evidence="1">The sequence shown here is derived from an EMBL/GenBank/DDBJ whole genome shotgun (WGS) entry which is preliminary data.</text>
</comment>
<evidence type="ECO:0000313" key="1">
    <source>
        <dbReference type="EMBL" id="KAJ3441432.1"/>
    </source>
</evidence>
<evidence type="ECO:0000313" key="2">
    <source>
        <dbReference type="Proteomes" id="UP001146793"/>
    </source>
</evidence>
<protein>
    <submittedName>
        <fullName evidence="1">Uncharacterized protein</fullName>
    </submittedName>
</protein>
<dbReference type="AlphaFoldDB" id="A0AAV7ZHG2"/>
<organism evidence="1 2">
    <name type="scientific">Anaeramoeba flamelloides</name>
    <dbReference type="NCBI Taxonomy" id="1746091"/>
    <lineage>
        <taxon>Eukaryota</taxon>
        <taxon>Metamonada</taxon>
        <taxon>Anaeramoebidae</taxon>
        <taxon>Anaeramoeba</taxon>
    </lineage>
</organism>